<dbReference type="AlphaFoldDB" id="A0A918WMR7"/>
<dbReference type="RefSeq" id="WP_189412846.1">
    <property type="nucleotide sequence ID" value="NZ_BMYJ01000011.1"/>
</dbReference>
<name>A0A918WMR7_9RHOB</name>
<accession>A0A918WMR7</accession>
<dbReference type="Proteomes" id="UP000638981">
    <property type="component" value="Unassembled WGS sequence"/>
</dbReference>
<reference evidence="1" key="2">
    <citation type="submission" date="2020-09" db="EMBL/GenBank/DDBJ databases">
        <authorList>
            <person name="Sun Q."/>
            <person name="Kim S."/>
        </authorList>
    </citation>
    <scope>NUCLEOTIDE SEQUENCE</scope>
    <source>
        <strain evidence="1">KCTC 23310</strain>
    </source>
</reference>
<gene>
    <name evidence="1" type="ORF">GCM10007315_31480</name>
</gene>
<dbReference type="EMBL" id="BMYJ01000011">
    <property type="protein sequence ID" value="GHC64693.1"/>
    <property type="molecule type" value="Genomic_DNA"/>
</dbReference>
<keyword evidence="2" id="KW-1185">Reference proteome</keyword>
<organism evidence="1 2">
    <name type="scientific">Neogemmobacter tilapiae</name>
    <dbReference type="NCBI Taxonomy" id="875041"/>
    <lineage>
        <taxon>Bacteria</taxon>
        <taxon>Pseudomonadati</taxon>
        <taxon>Pseudomonadota</taxon>
        <taxon>Alphaproteobacteria</taxon>
        <taxon>Rhodobacterales</taxon>
        <taxon>Paracoccaceae</taxon>
        <taxon>Neogemmobacter</taxon>
    </lineage>
</organism>
<proteinExistence type="predicted"/>
<evidence type="ECO:0000313" key="1">
    <source>
        <dbReference type="EMBL" id="GHC64693.1"/>
    </source>
</evidence>
<reference evidence="1" key="1">
    <citation type="journal article" date="2014" name="Int. J. Syst. Evol. Microbiol.">
        <title>Complete genome sequence of Corynebacterium casei LMG S-19264T (=DSM 44701T), isolated from a smear-ripened cheese.</title>
        <authorList>
            <consortium name="US DOE Joint Genome Institute (JGI-PGF)"/>
            <person name="Walter F."/>
            <person name="Albersmeier A."/>
            <person name="Kalinowski J."/>
            <person name="Ruckert C."/>
        </authorList>
    </citation>
    <scope>NUCLEOTIDE SEQUENCE</scope>
    <source>
        <strain evidence="1">KCTC 23310</strain>
    </source>
</reference>
<comment type="caution">
    <text evidence="1">The sequence shown here is derived from an EMBL/GenBank/DDBJ whole genome shotgun (WGS) entry which is preliminary data.</text>
</comment>
<sequence length="488" mass="52603">MGFVADVNEVKWLVGSQVDDARRVMREVDSCYLMRILDHLFAQGGAMHGIGKRAQKICDQARAVIAQQQIAQPLRAGANQPYDVFDIYNIAPPQQGDDPYAPAKAQIRRLATINIYNGDTLLSPLAIGDFSSAFADMLGALPGQNANPAPNAHLTELKTLLGSLQDPVAFNRLTNRSRVFRRNIFEQGPDVGLVNWYLPPEDVLGAMDRMLGYYETADISGSTTDALGALAMLSTTVENPHFMQIGTADQIRHSIVEMINNGRAFASFATIVAQQHHSLPESMMAINLIPPVALHQQANQNAIDRFYSPYLTNSDFAAFAAIYTDWKAARASTLKISNIAPNVAYTLFVLQDVYQMPNKPELRHEVGLIVGLSLVGTARADNDLNPNIFGRNAYNAFVGGLNTPGPGPAPSLQRLSARILPGAAAAAPLINGAFNPLLAGRAADVRTAVTKGMMLPPGVLQNAANYVELIEPFVGSPIYGVVQTVAAA</sequence>
<evidence type="ECO:0000313" key="2">
    <source>
        <dbReference type="Proteomes" id="UP000638981"/>
    </source>
</evidence>
<protein>
    <submittedName>
        <fullName evidence="1">Uncharacterized protein</fullName>
    </submittedName>
</protein>